<name>A0A7Y7PSC7_9BACT</name>
<dbReference type="InterPro" id="IPR001387">
    <property type="entry name" value="Cro/C1-type_HTH"/>
</dbReference>
<evidence type="ECO:0000313" key="2">
    <source>
        <dbReference type="Proteomes" id="UP000565521"/>
    </source>
</evidence>
<keyword evidence="2" id="KW-1185">Reference proteome</keyword>
<accession>A0A7Y7PSC7</accession>
<reference evidence="1 2" key="1">
    <citation type="submission" date="2020-05" db="EMBL/GenBank/DDBJ databases">
        <title>Hymenobacter terrestris sp. nov. and Hymenobacter lapidiphilus sp. nov., isolated from regoliths in Antarctica.</title>
        <authorList>
            <person name="Sedlacek I."/>
            <person name="Pantucek R."/>
            <person name="Zeman M."/>
            <person name="Holochova P."/>
            <person name="Kralova S."/>
            <person name="Stankova E."/>
            <person name="Sedo O."/>
            <person name="Micenkova L."/>
            <person name="Svec P."/>
            <person name="Gupta V."/>
            <person name="Sood U."/>
            <person name="Korpole U.S."/>
            <person name="Lal R."/>
        </authorList>
    </citation>
    <scope>NUCLEOTIDE SEQUENCE [LARGE SCALE GENOMIC DNA]</scope>
    <source>
        <strain evidence="1 2">P5342</strain>
    </source>
</reference>
<comment type="caution">
    <text evidence="1">The sequence shown here is derived from an EMBL/GenBank/DDBJ whole genome shotgun (WGS) entry which is preliminary data.</text>
</comment>
<dbReference type="CDD" id="cd00093">
    <property type="entry name" value="HTH_XRE"/>
    <property type="match status" value="1"/>
</dbReference>
<proteinExistence type="predicted"/>
<evidence type="ECO:0000313" key="1">
    <source>
        <dbReference type="EMBL" id="NVO33141.1"/>
    </source>
</evidence>
<organism evidence="1 2">
    <name type="scientific">Hymenobacter lapidiphilus</name>
    <dbReference type="NCBI Taxonomy" id="2608003"/>
    <lineage>
        <taxon>Bacteria</taxon>
        <taxon>Pseudomonadati</taxon>
        <taxon>Bacteroidota</taxon>
        <taxon>Cytophagia</taxon>
        <taxon>Cytophagales</taxon>
        <taxon>Hymenobacteraceae</taxon>
        <taxon>Hymenobacter</taxon>
    </lineage>
</organism>
<dbReference type="RefSeq" id="WP_176909975.1">
    <property type="nucleotide sequence ID" value="NZ_JABKAU010000050.1"/>
</dbReference>
<gene>
    <name evidence="1" type="ORF">HW554_18190</name>
</gene>
<dbReference type="Proteomes" id="UP000565521">
    <property type="component" value="Unassembled WGS sequence"/>
</dbReference>
<dbReference type="AlphaFoldDB" id="A0A7Y7PSC7"/>
<sequence>MKKPQYEMIVEKTSTGYSAYCEAVGAFTTGVNADELKANIVAVLNLALGDTAPGVTIDDAKLTCDLPSFFDAYKVINASALAKRLGMTQSLLSQYISGVKTPSEKQTHRILEGIRQVGRELSEMEFA</sequence>
<dbReference type="EMBL" id="JABKAU010000050">
    <property type="protein sequence ID" value="NVO33141.1"/>
    <property type="molecule type" value="Genomic_DNA"/>
</dbReference>
<protein>
    <submittedName>
        <fullName evidence="1">Helix-turn-helix transcriptional regulator</fullName>
    </submittedName>
</protein>